<dbReference type="KEGG" id="ams:AMIS_56870"/>
<dbReference type="AlphaFoldDB" id="I0HD20"/>
<dbReference type="eggNOG" id="COG0411">
    <property type="taxonomic scope" value="Bacteria"/>
</dbReference>
<feature type="compositionally biased region" description="Basic and acidic residues" evidence="4">
    <location>
        <begin position="255"/>
        <end position="267"/>
    </location>
</feature>
<dbReference type="InterPro" id="IPR003439">
    <property type="entry name" value="ABC_transporter-like_ATP-bd"/>
</dbReference>
<dbReference type="Proteomes" id="UP000007882">
    <property type="component" value="Chromosome"/>
</dbReference>
<dbReference type="GO" id="GO:0016887">
    <property type="term" value="F:ATP hydrolysis activity"/>
    <property type="evidence" value="ECO:0007669"/>
    <property type="project" value="InterPro"/>
</dbReference>
<evidence type="ECO:0000256" key="2">
    <source>
        <dbReference type="ARBA" id="ARBA00022741"/>
    </source>
</evidence>
<dbReference type="SUPFAM" id="SSF52540">
    <property type="entry name" value="P-loop containing nucleoside triphosphate hydrolases"/>
    <property type="match status" value="1"/>
</dbReference>
<dbReference type="PANTHER" id="PTHR45772:SF9">
    <property type="entry name" value="CONSERVED COMPONENT OF ABC TRANSPORTER FOR NATURAL AMINO ACIDS"/>
    <property type="match status" value="1"/>
</dbReference>
<protein>
    <submittedName>
        <fullName evidence="6">Putative ABC transporter ATP-binding protein</fullName>
    </submittedName>
</protein>
<keyword evidence="3 6" id="KW-0067">ATP-binding</keyword>
<dbReference type="GO" id="GO:0005886">
    <property type="term" value="C:plasma membrane"/>
    <property type="evidence" value="ECO:0007669"/>
    <property type="project" value="TreeGrafter"/>
</dbReference>
<dbReference type="InterPro" id="IPR003593">
    <property type="entry name" value="AAA+_ATPase"/>
</dbReference>
<evidence type="ECO:0000259" key="5">
    <source>
        <dbReference type="PROSITE" id="PS50893"/>
    </source>
</evidence>
<keyword evidence="7" id="KW-1185">Reference proteome</keyword>
<evidence type="ECO:0000256" key="4">
    <source>
        <dbReference type="SAM" id="MobiDB-lite"/>
    </source>
</evidence>
<dbReference type="InterPro" id="IPR027417">
    <property type="entry name" value="P-loop_NTPase"/>
</dbReference>
<dbReference type="FunFam" id="3.40.50.300:FF:000421">
    <property type="entry name" value="Branched-chain amino acid ABC transporter ATP-binding protein"/>
    <property type="match status" value="1"/>
</dbReference>
<dbReference type="PROSITE" id="PS50893">
    <property type="entry name" value="ABC_TRANSPORTER_2"/>
    <property type="match status" value="1"/>
</dbReference>
<keyword evidence="2" id="KW-0547">Nucleotide-binding</keyword>
<dbReference type="InterPro" id="IPR032823">
    <property type="entry name" value="BCA_ABC_TP_C"/>
</dbReference>
<sequence length="280" mass="29505">MRLAVKGVSRAFGGVYAVRDVSLSVEPGELRAVIGPNGAGKSTLFALIGGQLAPNAGTVSLGGVPVQRLPAHRRARLGVGVVFQAARIFAGMTACENVMVGAHATTRAGFLAGALRLPAHRRDERLIRSRALACLERTGLAAWADRPAEELPLGQQRALQLARALCAEPKLLLLDEPASGLRAGERERLATLIGDLRAEGLTMLLVEHDVAFVMRLADRVTVLDLGRVIAEGTPAEVRADPAVIAAYLGTTERADVTRTGTTEKDGTTEETAQTTGTAHE</sequence>
<dbReference type="STRING" id="512565.AMIS_56870"/>
<name>I0HD20_ACTM4</name>
<dbReference type="InterPro" id="IPR051120">
    <property type="entry name" value="ABC_AA/LPS_Transport"/>
</dbReference>
<feature type="domain" description="ABC transporter" evidence="5">
    <location>
        <begin position="3"/>
        <end position="250"/>
    </location>
</feature>
<dbReference type="RefSeq" id="WP_014445795.1">
    <property type="nucleotide sequence ID" value="NC_017093.1"/>
</dbReference>
<evidence type="ECO:0000313" key="7">
    <source>
        <dbReference type="Proteomes" id="UP000007882"/>
    </source>
</evidence>
<evidence type="ECO:0000256" key="1">
    <source>
        <dbReference type="ARBA" id="ARBA00022448"/>
    </source>
</evidence>
<accession>I0HD20</accession>
<dbReference type="Pfam" id="PF00005">
    <property type="entry name" value="ABC_tran"/>
    <property type="match status" value="1"/>
</dbReference>
<dbReference type="SMART" id="SM00382">
    <property type="entry name" value="AAA"/>
    <property type="match status" value="1"/>
</dbReference>
<dbReference type="Pfam" id="PF12399">
    <property type="entry name" value="BCA_ABC_TP_C"/>
    <property type="match status" value="1"/>
</dbReference>
<proteinExistence type="predicted"/>
<dbReference type="PANTHER" id="PTHR45772">
    <property type="entry name" value="CONSERVED COMPONENT OF ABC TRANSPORTER FOR NATURAL AMINO ACIDS-RELATED"/>
    <property type="match status" value="1"/>
</dbReference>
<gene>
    <name evidence="6" type="ordered locus">AMIS_56870</name>
</gene>
<dbReference type="OrthoDB" id="9805514at2"/>
<organism evidence="6 7">
    <name type="scientific">Actinoplanes missouriensis (strain ATCC 14538 / DSM 43046 / CBS 188.64 / JCM 3121 / NBRC 102363 / NCIMB 12654 / NRRL B-3342 / UNCC 431)</name>
    <dbReference type="NCBI Taxonomy" id="512565"/>
    <lineage>
        <taxon>Bacteria</taxon>
        <taxon>Bacillati</taxon>
        <taxon>Actinomycetota</taxon>
        <taxon>Actinomycetes</taxon>
        <taxon>Micromonosporales</taxon>
        <taxon>Micromonosporaceae</taxon>
        <taxon>Actinoplanes</taxon>
    </lineage>
</organism>
<evidence type="ECO:0000256" key="3">
    <source>
        <dbReference type="ARBA" id="ARBA00022840"/>
    </source>
</evidence>
<dbReference type="Gene3D" id="3.40.50.300">
    <property type="entry name" value="P-loop containing nucleotide triphosphate hydrolases"/>
    <property type="match status" value="1"/>
</dbReference>
<reference evidence="6 7" key="1">
    <citation type="submission" date="2012-02" db="EMBL/GenBank/DDBJ databases">
        <title>Complete genome sequence of Actinoplanes missouriensis 431 (= NBRC 102363).</title>
        <authorList>
            <person name="Ohnishi Y."/>
            <person name="Ishikawa J."/>
            <person name="Sekine M."/>
            <person name="Hosoyama A."/>
            <person name="Harada T."/>
            <person name="Narita H."/>
            <person name="Hata T."/>
            <person name="Konno Y."/>
            <person name="Tutikane K."/>
            <person name="Fujita N."/>
            <person name="Horinouchi S."/>
            <person name="Hayakawa M."/>
        </authorList>
    </citation>
    <scope>NUCLEOTIDE SEQUENCE [LARGE SCALE GENOMIC DNA]</scope>
    <source>
        <strain evidence="7">ATCC 14538 / DSM 43046 / CBS 188.64 / JCM 3121 / NBRC 102363 / NCIMB 12654 / NRRL B-3342 / UNCC 431</strain>
    </source>
</reference>
<feature type="compositionally biased region" description="Low complexity" evidence="4">
    <location>
        <begin position="269"/>
        <end position="280"/>
    </location>
</feature>
<keyword evidence="1" id="KW-0813">Transport</keyword>
<dbReference type="CDD" id="cd03219">
    <property type="entry name" value="ABC_Mj1267_LivG_branched"/>
    <property type="match status" value="1"/>
</dbReference>
<dbReference type="GO" id="GO:0005524">
    <property type="term" value="F:ATP binding"/>
    <property type="evidence" value="ECO:0007669"/>
    <property type="project" value="UniProtKB-KW"/>
</dbReference>
<evidence type="ECO:0000313" key="6">
    <source>
        <dbReference type="EMBL" id="BAL90907.1"/>
    </source>
</evidence>
<feature type="region of interest" description="Disordered" evidence="4">
    <location>
        <begin position="255"/>
        <end position="280"/>
    </location>
</feature>
<dbReference type="EMBL" id="AP012319">
    <property type="protein sequence ID" value="BAL90907.1"/>
    <property type="molecule type" value="Genomic_DNA"/>
</dbReference>
<dbReference type="PATRIC" id="fig|512565.3.peg.5684"/>
<dbReference type="HOGENOM" id="CLU_000604_1_2_11"/>